<dbReference type="PROSITE" id="PS50943">
    <property type="entry name" value="HTH_CROC1"/>
    <property type="match status" value="1"/>
</dbReference>
<dbReference type="InterPro" id="IPR001387">
    <property type="entry name" value="Cro/C1-type_HTH"/>
</dbReference>
<name>A0A158ALK7_9BURK</name>
<keyword evidence="3" id="KW-1185">Reference proteome</keyword>
<dbReference type="AlphaFoldDB" id="A0A158ALK7"/>
<reference evidence="2" key="1">
    <citation type="submission" date="2016-01" db="EMBL/GenBank/DDBJ databases">
        <authorList>
            <person name="Peeters C."/>
        </authorList>
    </citation>
    <scope>NUCLEOTIDE SEQUENCE</scope>
    <source>
        <strain evidence="2">LMG 29321</strain>
    </source>
</reference>
<organism evidence="2 3">
    <name type="scientific">Caballeronia calidae</name>
    <dbReference type="NCBI Taxonomy" id="1777139"/>
    <lineage>
        <taxon>Bacteria</taxon>
        <taxon>Pseudomonadati</taxon>
        <taxon>Pseudomonadota</taxon>
        <taxon>Betaproteobacteria</taxon>
        <taxon>Burkholderiales</taxon>
        <taxon>Burkholderiaceae</taxon>
        <taxon>Caballeronia</taxon>
    </lineage>
</organism>
<dbReference type="Pfam" id="PF17765">
    <property type="entry name" value="MLTR_LBD"/>
    <property type="match status" value="1"/>
</dbReference>
<evidence type="ECO:0000313" key="3">
    <source>
        <dbReference type="Proteomes" id="UP000071859"/>
    </source>
</evidence>
<dbReference type="PANTHER" id="PTHR35010">
    <property type="entry name" value="BLL4672 PROTEIN-RELATED"/>
    <property type="match status" value="1"/>
</dbReference>
<gene>
    <name evidence="2" type="ORF">AWB78_01766</name>
</gene>
<dbReference type="Proteomes" id="UP000071859">
    <property type="component" value="Unassembled WGS sequence"/>
</dbReference>
<comment type="caution">
    <text evidence="2">The sequence shown here is derived from an EMBL/GenBank/DDBJ whole genome shotgun (WGS) entry which is preliminary data.</text>
</comment>
<evidence type="ECO:0000259" key="1">
    <source>
        <dbReference type="PROSITE" id="PS50943"/>
    </source>
</evidence>
<sequence length="275" mass="30247">MARMNSTLALPVAHSTVGALLREWRQRRRMSQLDLAGEADVSTRHLSFVESGRSLPSREMLMRLAERLDVPLRERNTLLVAAGYAPLYRERALVDPQLAAARHAVDLVLKGHEPYPALAVDRHWTMVAANAAIAPLVASAHEELLAPPVNVLRLSMHPQGLADAIDNWHEWRAHLLARLRRQIEVSGDATLVALLAELEAYPAPVHAGDASRGETDPVVVPLRMRTPHGVLSFFSTTTVFGTPVDITLSELAIEAFFPADDATADILRDLADARR</sequence>
<dbReference type="SUPFAM" id="SSF47413">
    <property type="entry name" value="lambda repressor-like DNA-binding domains"/>
    <property type="match status" value="1"/>
</dbReference>
<protein>
    <submittedName>
        <fullName evidence="2">XRE family transcriptional regulator</fullName>
    </submittedName>
</protein>
<dbReference type="EMBL" id="FCOX02000006">
    <property type="protein sequence ID" value="SAK58615.1"/>
    <property type="molecule type" value="Genomic_DNA"/>
</dbReference>
<dbReference type="Pfam" id="PF01381">
    <property type="entry name" value="HTH_3"/>
    <property type="match status" value="1"/>
</dbReference>
<proteinExistence type="predicted"/>
<dbReference type="SMART" id="SM00530">
    <property type="entry name" value="HTH_XRE"/>
    <property type="match status" value="1"/>
</dbReference>
<feature type="domain" description="HTH cro/C1-type" evidence="1">
    <location>
        <begin position="21"/>
        <end position="75"/>
    </location>
</feature>
<dbReference type="GO" id="GO:0003677">
    <property type="term" value="F:DNA binding"/>
    <property type="evidence" value="ECO:0007669"/>
    <property type="project" value="InterPro"/>
</dbReference>
<dbReference type="Gene3D" id="3.30.450.180">
    <property type="match status" value="1"/>
</dbReference>
<dbReference type="Gene3D" id="1.10.260.40">
    <property type="entry name" value="lambda repressor-like DNA-binding domains"/>
    <property type="match status" value="1"/>
</dbReference>
<evidence type="ECO:0000313" key="2">
    <source>
        <dbReference type="EMBL" id="SAK58615.1"/>
    </source>
</evidence>
<accession>A0A158ALK7</accession>
<dbReference type="InterPro" id="IPR010982">
    <property type="entry name" value="Lambda_DNA-bd_dom_sf"/>
</dbReference>
<dbReference type="PANTHER" id="PTHR35010:SF4">
    <property type="entry name" value="BLL5781 PROTEIN"/>
    <property type="match status" value="1"/>
</dbReference>
<dbReference type="InterPro" id="IPR041413">
    <property type="entry name" value="MLTR_LBD"/>
</dbReference>
<dbReference type="CDD" id="cd00093">
    <property type="entry name" value="HTH_XRE"/>
    <property type="match status" value="1"/>
</dbReference>